<keyword evidence="5" id="KW-0539">Nucleus</keyword>
<dbReference type="PANTHER" id="PTHR10252:SF8">
    <property type="entry name" value="NUCLEAR TRANSCRIPTION FACTOR Y SUBUNIT GAMMA"/>
    <property type="match status" value="1"/>
</dbReference>
<evidence type="ECO:0000256" key="2">
    <source>
        <dbReference type="ARBA" id="ARBA00023015"/>
    </source>
</evidence>
<organism evidence="9 10">
    <name type="scientific">Naegleria fowleri</name>
    <name type="common">Brain eating amoeba</name>
    <dbReference type="NCBI Taxonomy" id="5763"/>
    <lineage>
        <taxon>Eukaryota</taxon>
        <taxon>Discoba</taxon>
        <taxon>Heterolobosea</taxon>
        <taxon>Tetramitia</taxon>
        <taxon>Eutetramitia</taxon>
        <taxon>Vahlkampfiidae</taxon>
        <taxon>Naegleria</taxon>
    </lineage>
</organism>
<dbReference type="InterPro" id="IPR003958">
    <property type="entry name" value="CBFA_NFYB_domain"/>
</dbReference>
<feature type="compositionally biased region" description="Polar residues" evidence="7">
    <location>
        <begin position="143"/>
        <end position="157"/>
    </location>
</feature>
<dbReference type="GO" id="GO:0000978">
    <property type="term" value="F:RNA polymerase II cis-regulatory region sequence-specific DNA binding"/>
    <property type="evidence" value="ECO:0007669"/>
    <property type="project" value="TreeGrafter"/>
</dbReference>
<dbReference type="GO" id="GO:0000981">
    <property type="term" value="F:DNA-binding transcription factor activity, RNA polymerase II-specific"/>
    <property type="evidence" value="ECO:0007669"/>
    <property type="project" value="TreeGrafter"/>
</dbReference>
<dbReference type="OrthoDB" id="1272441at2759"/>
<protein>
    <recommendedName>
        <fullName evidence="8">Transcription factor CBF/NF-Y/archaeal histone domain-containing protein</fullName>
    </recommendedName>
</protein>
<evidence type="ECO:0000313" key="10">
    <source>
        <dbReference type="Proteomes" id="UP000444721"/>
    </source>
</evidence>
<feature type="compositionally biased region" description="Acidic residues" evidence="7">
    <location>
        <begin position="454"/>
        <end position="470"/>
    </location>
</feature>
<keyword evidence="3" id="KW-0238">DNA-binding</keyword>
<feature type="compositionally biased region" description="Polar residues" evidence="7">
    <location>
        <begin position="674"/>
        <end position="690"/>
    </location>
</feature>
<sequence>MSYNLLPNGMVPQQQHLSSSSQQPPPLSSIAHNPSLMPPQRSSYHGYPPPPLSSESSAHLPSHHSGFSIPPNASYNNGSGIHSLPPTTTTVSHHSSTLAPPVSYYRQHHQHVHPSSHTGNIFGTHPPQPGYSSSHPPHPAGAQYSTHPSSMIPQNPHSMIPTRSSPQSSSSPTSAEEERQNNNRYPTHPYSPWYANTSAHHGHPPPPMYTSHPHSFNPHSASSNLLENGGSMIPPSSQQQHHHLFKPHPGHMGGNGVMKYGASISDPSGRPFTDYQQIVHSNSNIMQTSSTGVDPYHSTTIPQPAMHVWKKLIFEMVQNSGSKKPKNELPLARIKKIMKSDEEVRTKTMISAEAPVLFAKACEMFIIELTLHAWVHTEEAKRRTLQRNDIAAAIGKTDVFDFLIDIVPRETEKVQHTSHKANDDPYTHSVSASEIARHAATTNTSGGKSTIETNAEDEISTESDDDEDEDFGVHMLIDTQSTKEDAPSTQSHLANIPSISAPSGHNHASKPMTDNTALQPQHVSALLQPSLIPSTNSNTSHNFNPSVMISTGSCFSLASSSSSTTTANSVLGGGSRSNNTNESNNSSVRSPGTHQQHMNESTSNSTSEHQDEREHGNIGSRCLPSMDSMVSFSSVESTNESSASHSNQPHAQVTSGSNVGTEESSHHHEEEQQTKSTIQPTTNNHPSIESYSFPMFQ</sequence>
<dbReference type="RefSeq" id="XP_044563172.1">
    <property type="nucleotide sequence ID" value="XM_044705455.1"/>
</dbReference>
<feature type="compositionally biased region" description="Low complexity" evidence="7">
    <location>
        <begin position="576"/>
        <end position="587"/>
    </location>
</feature>
<dbReference type="GO" id="GO:0005634">
    <property type="term" value="C:nucleus"/>
    <property type="evidence" value="ECO:0007669"/>
    <property type="project" value="UniProtKB-SubCell"/>
</dbReference>
<feature type="compositionally biased region" description="Polar residues" evidence="7">
    <location>
        <begin position="212"/>
        <end position="226"/>
    </location>
</feature>
<dbReference type="PANTHER" id="PTHR10252">
    <property type="entry name" value="HISTONE-LIKE TRANSCRIPTION FACTOR CCAAT-RELATED"/>
    <property type="match status" value="1"/>
</dbReference>
<feature type="compositionally biased region" description="Polar residues" evidence="7">
    <location>
        <begin position="588"/>
        <end position="607"/>
    </location>
</feature>
<feature type="compositionally biased region" description="Low complexity" evidence="7">
    <location>
        <begin position="161"/>
        <end position="174"/>
    </location>
</feature>
<feature type="compositionally biased region" description="Polar residues" evidence="7">
    <location>
        <begin position="71"/>
        <end position="80"/>
    </location>
</feature>
<feature type="region of interest" description="Disordered" evidence="7">
    <location>
        <begin position="1"/>
        <end position="254"/>
    </location>
</feature>
<dbReference type="VEuPathDB" id="AmoebaDB:NF0103720"/>
<dbReference type="SUPFAM" id="SSF47113">
    <property type="entry name" value="Histone-fold"/>
    <property type="match status" value="1"/>
</dbReference>
<evidence type="ECO:0000256" key="4">
    <source>
        <dbReference type="ARBA" id="ARBA00023163"/>
    </source>
</evidence>
<accession>A0A6A5BZP1</accession>
<dbReference type="FunFam" id="1.10.20.10:FF:000006">
    <property type="entry name" value="Nuclear transcription factor Y subunit gamma"/>
    <property type="match status" value="1"/>
</dbReference>
<name>A0A6A5BZP1_NAEFO</name>
<evidence type="ECO:0000256" key="1">
    <source>
        <dbReference type="ARBA" id="ARBA00004123"/>
    </source>
</evidence>
<dbReference type="Pfam" id="PF00808">
    <property type="entry name" value="CBFD_NFYB_HMF"/>
    <property type="match status" value="1"/>
</dbReference>
<feature type="compositionally biased region" description="Low complexity" evidence="7">
    <location>
        <begin position="82"/>
        <end position="98"/>
    </location>
</feature>
<dbReference type="VEuPathDB" id="AmoebaDB:FDP41_002279"/>
<dbReference type="Gene3D" id="1.10.20.10">
    <property type="entry name" value="Histone, subunit A"/>
    <property type="match status" value="1"/>
</dbReference>
<dbReference type="VEuPathDB" id="AmoebaDB:NfTy_042840"/>
<dbReference type="Proteomes" id="UP000444721">
    <property type="component" value="Unassembled WGS sequence"/>
</dbReference>
<evidence type="ECO:0000256" key="6">
    <source>
        <dbReference type="ARBA" id="ARBA00038129"/>
    </source>
</evidence>
<dbReference type="InterPro" id="IPR009072">
    <property type="entry name" value="Histone-fold"/>
</dbReference>
<dbReference type="CDD" id="cd22908">
    <property type="entry name" value="HFD_NFYC-like"/>
    <property type="match status" value="1"/>
</dbReference>
<keyword evidence="2" id="KW-0805">Transcription regulation</keyword>
<dbReference type="AlphaFoldDB" id="A0A6A5BZP1"/>
<feature type="compositionally biased region" description="Polar residues" evidence="7">
    <location>
        <begin position="487"/>
        <end position="503"/>
    </location>
</feature>
<evidence type="ECO:0000256" key="3">
    <source>
        <dbReference type="ARBA" id="ARBA00023125"/>
    </source>
</evidence>
<evidence type="ECO:0000256" key="5">
    <source>
        <dbReference type="ARBA" id="ARBA00023242"/>
    </source>
</evidence>
<reference evidence="9 10" key="1">
    <citation type="journal article" date="2019" name="Sci. Rep.">
        <title>Nanopore sequencing improves the draft genome of the human pathogenic amoeba Naegleria fowleri.</title>
        <authorList>
            <person name="Liechti N."/>
            <person name="Schurch N."/>
            <person name="Bruggmann R."/>
            <person name="Wittwer M."/>
        </authorList>
    </citation>
    <scope>NUCLEOTIDE SEQUENCE [LARGE SCALE GENOMIC DNA]</scope>
    <source>
        <strain evidence="9 10">ATCC 30894</strain>
    </source>
</reference>
<feature type="domain" description="Transcription factor CBF/NF-Y/archaeal histone" evidence="8">
    <location>
        <begin position="328"/>
        <end position="394"/>
    </location>
</feature>
<comment type="similarity">
    <text evidence="6">Belongs to the NFYC/HAP5 subunit family.</text>
</comment>
<dbReference type="GeneID" id="68109497"/>
<keyword evidence="10" id="KW-1185">Reference proteome</keyword>
<feature type="compositionally biased region" description="Polar residues" evidence="7">
    <location>
        <begin position="648"/>
        <end position="661"/>
    </location>
</feature>
<feature type="region of interest" description="Disordered" evidence="7">
    <location>
        <begin position="440"/>
        <end position="515"/>
    </location>
</feature>
<feature type="region of interest" description="Disordered" evidence="7">
    <location>
        <begin position="556"/>
        <end position="697"/>
    </location>
</feature>
<feature type="compositionally biased region" description="Basic residues" evidence="7">
    <location>
        <begin position="240"/>
        <end position="249"/>
    </location>
</feature>
<comment type="subcellular location">
    <subcellularLocation>
        <location evidence="1">Nucleus</location>
    </subcellularLocation>
</comment>
<dbReference type="InterPro" id="IPR050568">
    <property type="entry name" value="Transcr_DNA_Rep_Reg"/>
</dbReference>
<feature type="compositionally biased region" description="Low complexity" evidence="7">
    <location>
        <begin position="630"/>
        <end position="647"/>
    </location>
</feature>
<feature type="compositionally biased region" description="Low complexity" evidence="7">
    <location>
        <begin position="12"/>
        <end position="22"/>
    </location>
</feature>
<feature type="compositionally biased region" description="Polar residues" evidence="7">
    <location>
        <begin position="440"/>
        <end position="453"/>
    </location>
</feature>
<dbReference type="EMBL" id="VFQX01000029">
    <property type="protein sequence ID" value="KAF0978459.1"/>
    <property type="molecule type" value="Genomic_DNA"/>
</dbReference>
<evidence type="ECO:0000313" key="9">
    <source>
        <dbReference type="EMBL" id="KAF0978459.1"/>
    </source>
</evidence>
<dbReference type="GO" id="GO:0046982">
    <property type="term" value="F:protein heterodimerization activity"/>
    <property type="evidence" value="ECO:0007669"/>
    <property type="project" value="InterPro"/>
</dbReference>
<evidence type="ECO:0000259" key="8">
    <source>
        <dbReference type="Pfam" id="PF00808"/>
    </source>
</evidence>
<feature type="compositionally biased region" description="Basic and acidic residues" evidence="7">
    <location>
        <begin position="663"/>
        <end position="673"/>
    </location>
</feature>
<feature type="compositionally biased region" description="Low complexity" evidence="7">
    <location>
        <begin position="556"/>
        <end position="569"/>
    </location>
</feature>
<evidence type="ECO:0000256" key="7">
    <source>
        <dbReference type="SAM" id="MobiDB-lite"/>
    </source>
</evidence>
<gene>
    <name evidence="9" type="ORF">FDP41_002279</name>
</gene>
<comment type="caution">
    <text evidence="9">The sequence shown here is derived from an EMBL/GenBank/DDBJ whole genome shotgun (WGS) entry which is preliminary data.</text>
</comment>
<proteinExistence type="inferred from homology"/>
<keyword evidence="4" id="KW-0804">Transcription</keyword>